<evidence type="ECO:0000313" key="7">
    <source>
        <dbReference type="EMBL" id="EJF78404.1"/>
    </source>
</evidence>
<reference evidence="7 8" key="1">
    <citation type="submission" date="2012-03" db="EMBL/GenBank/DDBJ databases">
        <title>The Genome Sequence of Bartonella birtlesii LL-WM9.</title>
        <authorList>
            <consortium name="The Broad Institute Genome Sequencing Platform"/>
            <consortium name="The Broad Institute Genome Sequencing Center for Infectious Disease"/>
            <person name="Feldgarden M."/>
            <person name="Kirby J."/>
            <person name="Kosoy M."/>
            <person name="Birtles R."/>
            <person name="Probert W.S."/>
            <person name="Chiaraviglio L."/>
            <person name="Young S.K."/>
            <person name="Zeng Q."/>
            <person name="Gargeya S."/>
            <person name="Fitzgerald M."/>
            <person name="Haas B."/>
            <person name="Abouelleil A."/>
            <person name="Alvarado L."/>
            <person name="Arachchi H.M."/>
            <person name="Berlin A."/>
            <person name="Chapman S.B."/>
            <person name="Gearin G."/>
            <person name="Goldberg J."/>
            <person name="Griggs A."/>
            <person name="Gujja S."/>
            <person name="Hansen M."/>
            <person name="Heiman D."/>
            <person name="Howarth C."/>
            <person name="Larimer J."/>
            <person name="Lui A."/>
            <person name="MacDonald P.J.P."/>
            <person name="McCowen C."/>
            <person name="Montmayeur A."/>
            <person name="Murphy C."/>
            <person name="Neiman D."/>
            <person name="Pearson M."/>
            <person name="Priest M."/>
            <person name="Roberts A."/>
            <person name="Saif S."/>
            <person name="Shea T."/>
            <person name="Sisk P."/>
            <person name="Stolte C."/>
            <person name="Sykes S."/>
            <person name="Wortman J."/>
            <person name="Nusbaum C."/>
            <person name="Birren B."/>
        </authorList>
    </citation>
    <scope>NUCLEOTIDE SEQUENCE [LARGE SCALE GENOMIC DNA]</scope>
    <source>
        <strain evidence="7 8">LL-WM9</strain>
    </source>
</reference>
<keyword evidence="2 5" id="KW-0812">Transmembrane</keyword>
<keyword evidence="3 5" id="KW-1133">Transmembrane helix</keyword>
<dbReference type="AlphaFoldDB" id="J0Q702"/>
<comment type="caution">
    <text evidence="7">The sequence shown here is derived from an EMBL/GenBank/DDBJ whole genome shotgun (WGS) entry which is preliminary data.</text>
</comment>
<protein>
    <recommendedName>
        <fullName evidence="6">TM2 domain-containing protein</fullName>
    </recommendedName>
</protein>
<feature type="domain" description="TM2" evidence="6">
    <location>
        <begin position="64"/>
        <end position="118"/>
    </location>
</feature>
<dbReference type="RefSeq" id="WP_006589326.1">
    <property type="nucleotide sequence ID" value="NZ_JH725076.1"/>
</dbReference>
<dbReference type="PATRIC" id="fig|1094552.3.peg.409"/>
<proteinExistence type="predicted"/>
<evidence type="ECO:0000256" key="4">
    <source>
        <dbReference type="ARBA" id="ARBA00023136"/>
    </source>
</evidence>
<keyword evidence="4 5" id="KW-0472">Membrane</keyword>
<dbReference type="EMBL" id="AIMC01000001">
    <property type="protein sequence ID" value="EJF78404.1"/>
    <property type="molecule type" value="Genomic_DNA"/>
</dbReference>
<dbReference type="HOGENOM" id="CLU_081297_4_0_5"/>
<accession>J0Q702</accession>
<evidence type="ECO:0000313" key="8">
    <source>
        <dbReference type="Proteomes" id="UP000008748"/>
    </source>
</evidence>
<gene>
    <name evidence="7" type="ORF">ME7_00395</name>
</gene>
<evidence type="ECO:0000256" key="2">
    <source>
        <dbReference type="ARBA" id="ARBA00022692"/>
    </source>
</evidence>
<keyword evidence="8" id="KW-1185">Reference proteome</keyword>
<dbReference type="InterPro" id="IPR007829">
    <property type="entry name" value="TM2"/>
</dbReference>
<name>J0Q702_9HYPH</name>
<dbReference type="GO" id="GO:0016020">
    <property type="term" value="C:membrane"/>
    <property type="evidence" value="ECO:0007669"/>
    <property type="project" value="UniProtKB-SubCell"/>
</dbReference>
<sequence length="135" mass="14915">MRGRIIGQDQSVYFVSGDDSKRYQFSSWEWLGKSPPKIGDAIDFVCEGDTIKSVVPLLGQQLSEHSQVFVAIFCRFLGFLGIHRFIVGKVGTGILMLLLSLSVIGLVASAIWSSIDLIFILTGKFTDKNGNRVMN</sequence>
<dbReference type="Pfam" id="PF05154">
    <property type="entry name" value="TM2"/>
    <property type="match status" value="1"/>
</dbReference>
<comment type="subcellular location">
    <subcellularLocation>
        <location evidence="1">Membrane</location>
        <topology evidence="1">Multi-pass membrane protein</topology>
    </subcellularLocation>
</comment>
<evidence type="ECO:0000259" key="6">
    <source>
        <dbReference type="Pfam" id="PF05154"/>
    </source>
</evidence>
<feature type="transmembrane region" description="Helical" evidence="5">
    <location>
        <begin position="93"/>
        <end position="122"/>
    </location>
</feature>
<dbReference type="Proteomes" id="UP000008748">
    <property type="component" value="Unassembled WGS sequence"/>
</dbReference>
<evidence type="ECO:0000256" key="1">
    <source>
        <dbReference type="ARBA" id="ARBA00004141"/>
    </source>
</evidence>
<evidence type="ECO:0000256" key="3">
    <source>
        <dbReference type="ARBA" id="ARBA00022989"/>
    </source>
</evidence>
<organism evidence="7 8">
    <name type="scientific">Bartonella birtlesii LL-WM9</name>
    <dbReference type="NCBI Taxonomy" id="1094552"/>
    <lineage>
        <taxon>Bacteria</taxon>
        <taxon>Pseudomonadati</taxon>
        <taxon>Pseudomonadota</taxon>
        <taxon>Alphaproteobacteria</taxon>
        <taxon>Hyphomicrobiales</taxon>
        <taxon>Bartonellaceae</taxon>
        <taxon>Bartonella</taxon>
    </lineage>
</organism>
<evidence type="ECO:0000256" key="5">
    <source>
        <dbReference type="SAM" id="Phobius"/>
    </source>
</evidence>